<keyword evidence="1" id="KW-0808">Transferase</keyword>
<dbReference type="PANTHER" id="PTHR21485:SF6">
    <property type="entry name" value="N-ACYLNEURAMINATE CYTIDYLYLTRANSFERASE-RELATED"/>
    <property type="match status" value="1"/>
</dbReference>
<dbReference type="Proteomes" id="UP001434737">
    <property type="component" value="Chromosome"/>
</dbReference>
<dbReference type="InterPro" id="IPR050793">
    <property type="entry name" value="CMP-NeuNAc_synthase"/>
</dbReference>
<dbReference type="PANTHER" id="PTHR21485">
    <property type="entry name" value="HAD SUPERFAMILY MEMBERS CMAS AND KDSC"/>
    <property type="match status" value="1"/>
</dbReference>
<dbReference type="InterPro" id="IPR029044">
    <property type="entry name" value="Nucleotide-diphossugar_trans"/>
</dbReference>
<dbReference type="GO" id="GO:0016779">
    <property type="term" value="F:nucleotidyltransferase activity"/>
    <property type="evidence" value="ECO:0007669"/>
    <property type="project" value="UniProtKB-KW"/>
</dbReference>
<dbReference type="RefSeq" id="WP_343353438.1">
    <property type="nucleotide sequence ID" value="NZ_CP145316.1"/>
</dbReference>
<keyword evidence="1" id="KW-0548">Nucleotidyltransferase</keyword>
<protein>
    <submittedName>
        <fullName evidence="1">Acylneuraminate cytidylyltransferase family protein</fullName>
        <ecNumber evidence="1">2.7.7.-</ecNumber>
    </submittedName>
</protein>
<dbReference type="CDD" id="cd02513">
    <property type="entry name" value="CMP-NeuAc_Synthase"/>
    <property type="match status" value="1"/>
</dbReference>
<dbReference type="EMBL" id="CP145316">
    <property type="protein sequence ID" value="XAM17907.1"/>
    <property type="molecule type" value="Genomic_DNA"/>
</dbReference>
<dbReference type="SUPFAM" id="SSF53448">
    <property type="entry name" value="Nucleotide-diphospho-sugar transferases"/>
    <property type="match status" value="1"/>
</dbReference>
<proteinExistence type="predicted"/>
<name>A0ABZ3F5U4_9HELI</name>
<sequence length="236" mass="26532">MIHNLAIIPARGGSKGIKEKNIKPLCGKPLIAHTIEFIKTIPAFDKIVVSTDDINIKRVSLEYGAEVIDRPAELATDTALAMDSIRHVVQSLQNNNEEIKHIFILEATSPLRRQIDIQNCINILKSGEYDSIATLVASSISPGRLFTIHNNIISPYIEGSVAWQPRQKQPKAYQCDGILYGFSNAILQKEVDSKSAFLGKTYPYITPYECFDIDTLFEFRLIERLLELGYPQKVLK</sequence>
<dbReference type="EC" id="2.7.7.-" evidence="1"/>
<gene>
    <name evidence="1" type="ORF">V3I05_09480</name>
</gene>
<organism evidence="1 2">
    <name type="scientific">Helicobacter mastomyrinus</name>
    <dbReference type="NCBI Taxonomy" id="287948"/>
    <lineage>
        <taxon>Bacteria</taxon>
        <taxon>Pseudomonadati</taxon>
        <taxon>Campylobacterota</taxon>
        <taxon>Epsilonproteobacteria</taxon>
        <taxon>Campylobacterales</taxon>
        <taxon>Helicobacteraceae</taxon>
        <taxon>Helicobacter</taxon>
    </lineage>
</organism>
<reference evidence="1 2" key="1">
    <citation type="submission" date="2024-02" db="EMBL/GenBank/DDBJ databases">
        <title>Genome and pathogenicity analysis of Helicobacter mastomyrinus isolated from mice.</title>
        <authorList>
            <person name="Zhu L."/>
        </authorList>
    </citation>
    <scope>NUCLEOTIDE SEQUENCE [LARGE SCALE GENOMIC DNA]</scope>
    <source>
        <strain evidence="1 2">Hm-17</strain>
    </source>
</reference>
<evidence type="ECO:0000313" key="1">
    <source>
        <dbReference type="EMBL" id="XAM17907.1"/>
    </source>
</evidence>
<dbReference type="Pfam" id="PF02348">
    <property type="entry name" value="CTP_transf_3"/>
    <property type="match status" value="1"/>
</dbReference>
<keyword evidence="2" id="KW-1185">Reference proteome</keyword>
<dbReference type="InterPro" id="IPR003329">
    <property type="entry name" value="Cytidylyl_trans"/>
</dbReference>
<accession>A0ABZ3F5U4</accession>
<evidence type="ECO:0000313" key="2">
    <source>
        <dbReference type="Proteomes" id="UP001434737"/>
    </source>
</evidence>
<dbReference type="Gene3D" id="3.90.550.10">
    <property type="entry name" value="Spore Coat Polysaccharide Biosynthesis Protein SpsA, Chain A"/>
    <property type="match status" value="1"/>
</dbReference>